<evidence type="ECO:0000256" key="4">
    <source>
        <dbReference type="ARBA" id="ARBA00013068"/>
    </source>
</evidence>
<name>A0A1F6FHC9_9BACT</name>
<protein>
    <recommendedName>
        <fullName evidence="8">Probable fructose-bisphosphate aldolase class 1</fullName>
        <ecNumber evidence="4">4.1.2.13</ecNumber>
    </recommendedName>
    <alternativeName>
        <fullName evidence="7">Fructose-bisphosphate aldolase class I</fullName>
    </alternativeName>
</protein>
<comment type="catalytic activity">
    <reaction evidence="1">
        <text>beta-D-fructose 1,6-bisphosphate = D-glyceraldehyde 3-phosphate + dihydroxyacetone phosphate</text>
        <dbReference type="Rhea" id="RHEA:14729"/>
        <dbReference type="ChEBI" id="CHEBI:32966"/>
        <dbReference type="ChEBI" id="CHEBI:57642"/>
        <dbReference type="ChEBI" id="CHEBI:59776"/>
        <dbReference type="EC" id="4.1.2.13"/>
    </reaction>
</comment>
<dbReference type="GO" id="GO:0004332">
    <property type="term" value="F:fructose-bisphosphate aldolase activity"/>
    <property type="evidence" value="ECO:0007669"/>
    <property type="project" value="UniProtKB-EC"/>
</dbReference>
<dbReference type="EMBL" id="MFMM01000001">
    <property type="protein sequence ID" value="OGG85261.1"/>
    <property type="molecule type" value="Genomic_DNA"/>
</dbReference>
<dbReference type="AlphaFoldDB" id="A0A1F6FHC9"/>
<dbReference type="SUPFAM" id="SSF51569">
    <property type="entry name" value="Aldolase"/>
    <property type="match status" value="1"/>
</dbReference>
<evidence type="ECO:0000256" key="3">
    <source>
        <dbReference type="ARBA" id="ARBA00010387"/>
    </source>
</evidence>
<dbReference type="Gene3D" id="3.20.20.70">
    <property type="entry name" value="Aldolase class I"/>
    <property type="match status" value="1"/>
</dbReference>
<accession>A0A1F6FHC9</accession>
<dbReference type="Pfam" id="PF00274">
    <property type="entry name" value="Glycolytic"/>
    <property type="match status" value="1"/>
</dbReference>
<proteinExistence type="inferred from homology"/>
<evidence type="ECO:0000313" key="10">
    <source>
        <dbReference type="Proteomes" id="UP000177325"/>
    </source>
</evidence>
<dbReference type="InterPro" id="IPR013785">
    <property type="entry name" value="Aldolase_TIM"/>
</dbReference>
<dbReference type="PANTHER" id="PTHR11627">
    <property type="entry name" value="FRUCTOSE-BISPHOSPHATE ALDOLASE"/>
    <property type="match status" value="1"/>
</dbReference>
<evidence type="ECO:0000256" key="2">
    <source>
        <dbReference type="ARBA" id="ARBA00004714"/>
    </source>
</evidence>
<comment type="pathway">
    <text evidence="2">Carbohydrate degradation; glycolysis; D-glyceraldehyde 3-phosphate and glycerone phosphate from D-glucose: step 4/4.</text>
</comment>
<gene>
    <name evidence="9" type="ORF">A3G90_04370</name>
</gene>
<dbReference type="FunFam" id="3.20.20.70:FF:000140">
    <property type="entry name" value="Fructose-bisphosphate aldolase"/>
    <property type="match status" value="1"/>
</dbReference>
<dbReference type="GO" id="GO:0006096">
    <property type="term" value="P:glycolytic process"/>
    <property type="evidence" value="ECO:0007669"/>
    <property type="project" value="UniProtKB-UniPathway"/>
</dbReference>
<dbReference type="NCBIfam" id="NF033379">
    <property type="entry name" value="FrucBisAld_I"/>
    <property type="match status" value="1"/>
</dbReference>
<sequence>MKKNTKLYETVAAMMAPGKGILAADESDASAGKRLAMVHLPNEPENRQDFRELLFTAPGIEEFLSGVIMYDSSIKNFTDDGVPFPDVLIAKGILPGIKVDTGTVDLHGFKGEVVTQGLDNLAARFAEYYDLGARFAKWRAVITIDEDELPTDAAITMNCIQLARYAQLAQAAGIVPMVEPEVIFAGDHNQAKSELVTTHVLQILFQTLITYKVDLEGLILKSSMVIAGDMCPEQSTPEQVANATLRTFHMSVPHEVGGIVFLSGGQSPKRSTENLNAIAKMGPQPWPITYSYSRAIEEPTLLAWQGKPENIPEAQKVLLHACKMNSLASQGMYDAAADNILK</sequence>
<evidence type="ECO:0000256" key="1">
    <source>
        <dbReference type="ARBA" id="ARBA00000441"/>
    </source>
</evidence>
<organism evidence="9 10">
    <name type="scientific">Candidatus Kaiserbacteria bacterium RIFCSPLOWO2_12_FULL_45_26</name>
    <dbReference type="NCBI Taxonomy" id="1798525"/>
    <lineage>
        <taxon>Bacteria</taxon>
        <taxon>Candidatus Kaiseribacteriota</taxon>
    </lineage>
</organism>
<evidence type="ECO:0000256" key="6">
    <source>
        <dbReference type="ARBA" id="ARBA00023239"/>
    </source>
</evidence>
<dbReference type="UniPathway" id="UPA00109">
    <property type="reaction ID" value="UER00183"/>
</dbReference>
<dbReference type="EC" id="4.1.2.13" evidence="4"/>
<evidence type="ECO:0000256" key="8">
    <source>
        <dbReference type="ARBA" id="ARBA00072515"/>
    </source>
</evidence>
<reference evidence="9 10" key="1">
    <citation type="journal article" date="2016" name="Nat. Commun.">
        <title>Thousands of microbial genomes shed light on interconnected biogeochemical processes in an aquifer system.</title>
        <authorList>
            <person name="Anantharaman K."/>
            <person name="Brown C.T."/>
            <person name="Hug L.A."/>
            <person name="Sharon I."/>
            <person name="Castelle C.J."/>
            <person name="Probst A.J."/>
            <person name="Thomas B.C."/>
            <person name="Singh A."/>
            <person name="Wilkins M.J."/>
            <person name="Karaoz U."/>
            <person name="Brodie E.L."/>
            <person name="Williams K.H."/>
            <person name="Hubbard S.S."/>
            <person name="Banfield J.F."/>
        </authorList>
    </citation>
    <scope>NUCLEOTIDE SEQUENCE [LARGE SCALE GENOMIC DNA]</scope>
</reference>
<dbReference type="InterPro" id="IPR000741">
    <property type="entry name" value="FBA_I"/>
</dbReference>
<dbReference type="Proteomes" id="UP000177325">
    <property type="component" value="Unassembled WGS sequence"/>
</dbReference>
<evidence type="ECO:0000256" key="5">
    <source>
        <dbReference type="ARBA" id="ARBA00023152"/>
    </source>
</evidence>
<evidence type="ECO:0000313" key="9">
    <source>
        <dbReference type="EMBL" id="OGG85261.1"/>
    </source>
</evidence>
<evidence type="ECO:0000256" key="7">
    <source>
        <dbReference type="ARBA" id="ARBA00029799"/>
    </source>
</evidence>
<dbReference type="STRING" id="1798525.A3G90_04370"/>
<comment type="caution">
    <text evidence="9">The sequence shown here is derived from an EMBL/GenBank/DDBJ whole genome shotgun (WGS) entry which is preliminary data.</text>
</comment>
<comment type="similarity">
    <text evidence="3">Belongs to the class I fructose-bisphosphate aldolase family.</text>
</comment>
<keyword evidence="6" id="KW-0456">Lyase</keyword>
<keyword evidence="5" id="KW-0324">Glycolysis</keyword>